<name>A0A812M3Q7_9DINO</name>
<dbReference type="Proteomes" id="UP000601435">
    <property type="component" value="Unassembled WGS sequence"/>
</dbReference>
<evidence type="ECO:0000256" key="1">
    <source>
        <dbReference type="SAM" id="MobiDB-lite"/>
    </source>
</evidence>
<organism evidence="2 3">
    <name type="scientific">Symbiodinium necroappetens</name>
    <dbReference type="NCBI Taxonomy" id="1628268"/>
    <lineage>
        <taxon>Eukaryota</taxon>
        <taxon>Sar</taxon>
        <taxon>Alveolata</taxon>
        <taxon>Dinophyceae</taxon>
        <taxon>Suessiales</taxon>
        <taxon>Symbiodiniaceae</taxon>
        <taxon>Symbiodinium</taxon>
    </lineage>
</organism>
<dbReference type="OrthoDB" id="10342500at2759"/>
<protein>
    <submittedName>
        <fullName evidence="2">Uncharacterized protein</fullName>
    </submittedName>
</protein>
<gene>
    <name evidence="2" type="ORF">SNEC2469_LOCUS5250</name>
</gene>
<comment type="caution">
    <text evidence="2">The sequence shown here is derived from an EMBL/GenBank/DDBJ whole genome shotgun (WGS) entry which is preliminary data.</text>
</comment>
<evidence type="ECO:0000313" key="3">
    <source>
        <dbReference type="Proteomes" id="UP000601435"/>
    </source>
</evidence>
<feature type="region of interest" description="Disordered" evidence="1">
    <location>
        <begin position="90"/>
        <end position="113"/>
    </location>
</feature>
<evidence type="ECO:0000313" key="2">
    <source>
        <dbReference type="EMBL" id="CAE7251635.1"/>
    </source>
</evidence>
<sequence>ALALFVLQGTTGERLREWQSNGRRSTSRPVSPRRAPLAAWHVASMRVLRNLPFSEKNSMPLVAHAGGGLLRMALGFTPCARRYHHVVRPPSWSTPVTPSSSNPNFISHSSLSC</sequence>
<keyword evidence="3" id="KW-1185">Reference proteome</keyword>
<feature type="non-terminal residue" evidence="2">
    <location>
        <position position="1"/>
    </location>
</feature>
<dbReference type="EMBL" id="CAJNJA010009889">
    <property type="protein sequence ID" value="CAE7251635.1"/>
    <property type="molecule type" value="Genomic_DNA"/>
</dbReference>
<accession>A0A812M3Q7</accession>
<reference evidence="2" key="1">
    <citation type="submission" date="2021-02" db="EMBL/GenBank/DDBJ databases">
        <authorList>
            <person name="Dougan E. K."/>
            <person name="Rhodes N."/>
            <person name="Thang M."/>
            <person name="Chan C."/>
        </authorList>
    </citation>
    <scope>NUCLEOTIDE SEQUENCE</scope>
</reference>
<dbReference type="AlphaFoldDB" id="A0A812M3Q7"/>
<proteinExistence type="predicted"/>